<keyword evidence="3 5" id="KW-1133">Transmembrane helix</keyword>
<dbReference type="EMBL" id="BANC01000312">
    <property type="protein sequence ID" value="GAN82303.1"/>
    <property type="molecule type" value="Genomic_DNA"/>
</dbReference>
<dbReference type="NCBIfam" id="NF010428">
    <property type="entry name" value="PRK13854.1"/>
    <property type="match status" value="1"/>
</dbReference>
<comment type="subcellular location">
    <subcellularLocation>
        <location evidence="1">Membrane</location>
    </subcellularLocation>
</comment>
<accession>A0A0D6PM48</accession>
<sequence>MEPLEADTLYLAATRPAMFMGVPLSLGAMLLMLAGLIVVIFKNPLYLMVMAPLWLAARELVARDYNAVGVVLLYLRTAGRSVDGKRWGGASVSPAPVRGRARYRGMRDVGG</sequence>
<protein>
    <submittedName>
        <fullName evidence="6">Secretion system type IV VirB3</fullName>
    </submittedName>
</protein>
<keyword evidence="2 5" id="KW-0812">Transmembrane</keyword>
<evidence type="ECO:0000256" key="3">
    <source>
        <dbReference type="ARBA" id="ARBA00022989"/>
    </source>
</evidence>
<gene>
    <name evidence="6" type="ORF">Aam_331_018</name>
</gene>
<dbReference type="Proteomes" id="UP000032668">
    <property type="component" value="Unassembled WGS sequence"/>
</dbReference>
<evidence type="ECO:0000256" key="2">
    <source>
        <dbReference type="ARBA" id="ARBA00022692"/>
    </source>
</evidence>
<feature type="transmembrane region" description="Helical" evidence="5">
    <location>
        <begin position="20"/>
        <end position="41"/>
    </location>
</feature>
<keyword evidence="7" id="KW-1185">Reference proteome</keyword>
<comment type="caution">
    <text evidence="6">The sequence shown here is derived from an EMBL/GenBank/DDBJ whole genome shotgun (WGS) entry which is preliminary data.</text>
</comment>
<organism evidence="6 7">
    <name type="scientific">Acidocella aminolytica 101 = DSM 11237</name>
    <dbReference type="NCBI Taxonomy" id="1120923"/>
    <lineage>
        <taxon>Bacteria</taxon>
        <taxon>Pseudomonadati</taxon>
        <taxon>Pseudomonadota</taxon>
        <taxon>Alphaproteobacteria</taxon>
        <taxon>Acetobacterales</taxon>
        <taxon>Acidocellaceae</taxon>
        <taxon>Acidocella</taxon>
    </lineage>
</organism>
<dbReference type="GO" id="GO:0016020">
    <property type="term" value="C:membrane"/>
    <property type="evidence" value="ECO:0007669"/>
    <property type="project" value="UniProtKB-SubCell"/>
</dbReference>
<evidence type="ECO:0000313" key="7">
    <source>
        <dbReference type="Proteomes" id="UP000032668"/>
    </source>
</evidence>
<dbReference type="RefSeq" id="WP_048880750.1">
    <property type="nucleotide sequence ID" value="NZ_BANC01000312.1"/>
</dbReference>
<evidence type="ECO:0000313" key="6">
    <source>
        <dbReference type="EMBL" id="GAN82303.1"/>
    </source>
</evidence>
<evidence type="ECO:0000256" key="5">
    <source>
        <dbReference type="SAM" id="Phobius"/>
    </source>
</evidence>
<dbReference type="Pfam" id="PF05101">
    <property type="entry name" value="VirB3"/>
    <property type="match status" value="1"/>
</dbReference>
<dbReference type="STRING" id="1120923.SAMN02746095_03063"/>
<keyword evidence="4 5" id="KW-0472">Membrane</keyword>
<evidence type="ECO:0000256" key="4">
    <source>
        <dbReference type="ARBA" id="ARBA00023136"/>
    </source>
</evidence>
<dbReference type="InterPro" id="IPR007792">
    <property type="entry name" value="T4SS_VirB3/TrbD/AvhB"/>
</dbReference>
<name>A0A0D6PM48_9PROT</name>
<dbReference type="AlphaFoldDB" id="A0A0D6PM48"/>
<reference evidence="6 7" key="1">
    <citation type="submission" date="2012-11" db="EMBL/GenBank/DDBJ databases">
        <title>Whole genome sequence of Acidocella aminolytica 101 = DSM 11237.</title>
        <authorList>
            <person name="Azuma Y."/>
            <person name="Higashiura N."/>
            <person name="Hirakawa H."/>
            <person name="Matsushita K."/>
        </authorList>
    </citation>
    <scope>NUCLEOTIDE SEQUENCE [LARGE SCALE GENOMIC DNA]</scope>
    <source>
        <strain evidence="7">101 / DSM 11237</strain>
    </source>
</reference>
<evidence type="ECO:0000256" key="1">
    <source>
        <dbReference type="ARBA" id="ARBA00004370"/>
    </source>
</evidence>
<proteinExistence type="predicted"/>
<dbReference type="OrthoDB" id="9799932at2"/>